<reference evidence="1" key="1">
    <citation type="submission" date="2025-08" db="UniProtKB">
        <authorList>
            <consortium name="Ensembl"/>
        </authorList>
    </citation>
    <scope>IDENTIFICATION</scope>
</reference>
<dbReference type="AlphaFoldDB" id="A0A8C5ZTT9"/>
<evidence type="ECO:0000313" key="1">
    <source>
        <dbReference type="Ensembl" id="ENSMMMP00000018866.1"/>
    </source>
</evidence>
<reference evidence="1" key="2">
    <citation type="submission" date="2025-09" db="UniProtKB">
        <authorList>
            <consortium name="Ensembl"/>
        </authorList>
    </citation>
    <scope>IDENTIFICATION</scope>
</reference>
<proteinExistence type="predicted"/>
<dbReference type="Proteomes" id="UP000694407">
    <property type="component" value="Unplaced"/>
</dbReference>
<sequence>MLYFTRSKQIFLCLDFLLFSDITNEIAFQRGVNAKTIWLVPVLLAYHSIVSLLLKSKVSIIENELENGRPVLNKYIHVDTSNKPL</sequence>
<keyword evidence="2" id="KW-1185">Reference proteome</keyword>
<dbReference type="Ensembl" id="ENSMMMT00000021438.1">
    <property type="protein sequence ID" value="ENSMMMP00000018866.1"/>
    <property type="gene ID" value="ENSMMMG00000016709.1"/>
</dbReference>
<accession>A0A8C5ZTT9</accession>
<protein>
    <submittedName>
        <fullName evidence="1">Uncharacterized protein</fullName>
    </submittedName>
</protein>
<name>A0A8C5ZTT9_MARMA</name>
<organism evidence="1 2">
    <name type="scientific">Marmota marmota marmota</name>
    <name type="common">Alpine marmot</name>
    <dbReference type="NCBI Taxonomy" id="9994"/>
    <lineage>
        <taxon>Eukaryota</taxon>
        <taxon>Metazoa</taxon>
        <taxon>Chordata</taxon>
        <taxon>Craniata</taxon>
        <taxon>Vertebrata</taxon>
        <taxon>Euteleostomi</taxon>
        <taxon>Mammalia</taxon>
        <taxon>Eutheria</taxon>
        <taxon>Euarchontoglires</taxon>
        <taxon>Glires</taxon>
        <taxon>Rodentia</taxon>
        <taxon>Sciuromorpha</taxon>
        <taxon>Sciuridae</taxon>
        <taxon>Xerinae</taxon>
        <taxon>Marmotini</taxon>
        <taxon>Marmota</taxon>
    </lineage>
</organism>
<evidence type="ECO:0000313" key="2">
    <source>
        <dbReference type="Proteomes" id="UP000694407"/>
    </source>
</evidence>
<dbReference type="GeneTree" id="ENSGT00910000148216"/>